<evidence type="ECO:0000256" key="4">
    <source>
        <dbReference type="ARBA" id="ARBA00022692"/>
    </source>
</evidence>
<keyword evidence="8" id="KW-0675">Receptor</keyword>
<gene>
    <name evidence="14" type="ORF">SAMN04515674_103149</name>
</gene>
<keyword evidence="3 10" id="KW-1134">Transmembrane beta strand</keyword>
<dbReference type="InterPro" id="IPR037066">
    <property type="entry name" value="Plug_dom_sf"/>
</dbReference>
<dbReference type="STRING" id="1079859.SAMN04515674_103149"/>
<protein>
    <submittedName>
        <fullName evidence="14">Iron complex outermembrane recepter protein</fullName>
    </submittedName>
</protein>
<accession>A0A1I5QE16</accession>
<dbReference type="Gene3D" id="2.170.130.10">
    <property type="entry name" value="TonB-dependent receptor, plug domain"/>
    <property type="match status" value="1"/>
</dbReference>
<dbReference type="PANTHER" id="PTHR30069:SF29">
    <property type="entry name" value="HEMOGLOBIN AND HEMOGLOBIN-HAPTOGLOBIN-BINDING PROTEIN 1-RELATED"/>
    <property type="match status" value="1"/>
</dbReference>
<name>A0A1I5QE16_9BACT</name>
<evidence type="ECO:0000313" key="14">
    <source>
        <dbReference type="EMBL" id="SFP44534.1"/>
    </source>
</evidence>
<dbReference type="InterPro" id="IPR039426">
    <property type="entry name" value="TonB-dep_rcpt-like"/>
</dbReference>
<dbReference type="SUPFAM" id="SSF49464">
    <property type="entry name" value="Carboxypeptidase regulatory domain-like"/>
    <property type="match status" value="1"/>
</dbReference>
<evidence type="ECO:0000256" key="3">
    <source>
        <dbReference type="ARBA" id="ARBA00022452"/>
    </source>
</evidence>
<evidence type="ECO:0000259" key="13">
    <source>
        <dbReference type="Pfam" id="PF07715"/>
    </source>
</evidence>
<dbReference type="Gene3D" id="2.60.40.1120">
    <property type="entry name" value="Carboxypeptidase-like, regulatory domain"/>
    <property type="match status" value="1"/>
</dbReference>
<dbReference type="SUPFAM" id="SSF56935">
    <property type="entry name" value="Porins"/>
    <property type="match status" value="1"/>
</dbReference>
<evidence type="ECO:0000256" key="7">
    <source>
        <dbReference type="ARBA" id="ARBA00023136"/>
    </source>
</evidence>
<comment type="similarity">
    <text evidence="10 11">Belongs to the TonB-dependent receptor family.</text>
</comment>
<sequence length="795" mass="88894">MKKLYLCMANINIQTGMRRLIFLILTIKLLTGLSLMAQKSENCECVLSGTVKDSETKEPIIGAVVYLKGTNKAVNTDEKGRYILKNICQGNYRLVCQLVGYQSVELVVDLKKEHAEDIALVESDEHLQEVIVSGKKVESFSQVKNTLEGQSLEQSRGQNLGESLKGITGVTSLQTGSSISKPVIHGMHSNRVLILNNGVRQEGQQWGSEHAPEIDPFVAKKLSVVKGAAGVRYGSDAIAGVILVEPDDLPDSSKITGELNTVGFSNGRQGVISGILQGGVTGLKGLSWRVQGTLKKGGNVSTSSYNLANTGVEEQNFSLTTGYKKANWGTEIYFSRFSNLIGIFLGSHIGNKEDLEDAIARSRPLEIYTPSEFSYTIDRPYQDITHNLLKSKSFLKSDNFGKLNLTLSRQFDRRYEYDVLRAGKNVNTLRFLLETYTGELLLEHKPVFHKLSGMVGLSGMYQENVSSGDIYDKPQLTTTLIPNFQNQTMGVFIIERLPLKKFDLEAGFRFDQRNLNVYRPTQSYSTSITQKQTINRGLSGNLGVNYRFSTALSGKFNAGTAWRAPTVNELYSYGVHHGAAAFEIGDSTLAAEKAYNFSLTFEYTLNRLSAELNLYNNYINDFIYLKPGFTNGVPDYILTVRGAFPEFNYTQVDAVFRGIDFSLHYQITDRLSYTGKYAMVRAKDVRNNLYMVNIPSDRIENTVKYEFGKKHTSYLSIGNLFVAHQNRVEANSDFVAPPAAYSLMNIQAGTAIKNFEIGLGVSNLFNVSYREYLNRFRYFTDDMGRNVSLRVKWKF</sequence>
<evidence type="ECO:0000259" key="12">
    <source>
        <dbReference type="Pfam" id="PF00593"/>
    </source>
</evidence>
<reference evidence="14 15" key="1">
    <citation type="submission" date="2016-10" db="EMBL/GenBank/DDBJ databases">
        <authorList>
            <person name="de Groot N.N."/>
        </authorList>
    </citation>
    <scope>NUCLEOTIDE SEQUENCE [LARGE SCALE GENOMIC DNA]</scope>
    <source>
        <strain evidence="15">E92,LMG 26720,CCM 7988</strain>
    </source>
</reference>
<dbReference type="InterPro" id="IPR000531">
    <property type="entry name" value="Beta-barrel_TonB"/>
</dbReference>
<comment type="subcellular location">
    <subcellularLocation>
        <location evidence="1 10">Cell outer membrane</location>
        <topology evidence="1 10">Multi-pass membrane protein</topology>
    </subcellularLocation>
</comment>
<dbReference type="PROSITE" id="PS52016">
    <property type="entry name" value="TONB_DEPENDENT_REC_3"/>
    <property type="match status" value="1"/>
</dbReference>
<evidence type="ECO:0000313" key="15">
    <source>
        <dbReference type="Proteomes" id="UP000199306"/>
    </source>
</evidence>
<proteinExistence type="inferred from homology"/>
<dbReference type="AlphaFoldDB" id="A0A1I5QE16"/>
<evidence type="ECO:0000256" key="11">
    <source>
        <dbReference type="RuleBase" id="RU003357"/>
    </source>
</evidence>
<dbReference type="InterPro" id="IPR012910">
    <property type="entry name" value="Plug_dom"/>
</dbReference>
<keyword evidence="2 10" id="KW-0813">Transport</keyword>
<organism evidence="14 15">
    <name type="scientific">Pseudarcicella hirudinis</name>
    <dbReference type="NCBI Taxonomy" id="1079859"/>
    <lineage>
        <taxon>Bacteria</taxon>
        <taxon>Pseudomonadati</taxon>
        <taxon>Bacteroidota</taxon>
        <taxon>Cytophagia</taxon>
        <taxon>Cytophagales</taxon>
        <taxon>Flectobacillaceae</taxon>
        <taxon>Pseudarcicella</taxon>
    </lineage>
</organism>
<dbReference type="Proteomes" id="UP000199306">
    <property type="component" value="Unassembled WGS sequence"/>
</dbReference>
<keyword evidence="5" id="KW-0732">Signal</keyword>
<evidence type="ECO:0000256" key="8">
    <source>
        <dbReference type="ARBA" id="ARBA00023170"/>
    </source>
</evidence>
<keyword evidence="6 11" id="KW-0798">TonB box</keyword>
<dbReference type="Gene3D" id="2.40.170.20">
    <property type="entry name" value="TonB-dependent receptor, beta-barrel domain"/>
    <property type="match status" value="1"/>
</dbReference>
<evidence type="ECO:0000256" key="5">
    <source>
        <dbReference type="ARBA" id="ARBA00022729"/>
    </source>
</evidence>
<dbReference type="Pfam" id="PF00593">
    <property type="entry name" value="TonB_dep_Rec_b-barrel"/>
    <property type="match status" value="1"/>
</dbReference>
<evidence type="ECO:0000256" key="2">
    <source>
        <dbReference type="ARBA" id="ARBA00022448"/>
    </source>
</evidence>
<dbReference type="InterPro" id="IPR008969">
    <property type="entry name" value="CarboxyPept-like_regulatory"/>
</dbReference>
<keyword evidence="4 10" id="KW-0812">Transmembrane</keyword>
<dbReference type="Pfam" id="PF07715">
    <property type="entry name" value="Plug"/>
    <property type="match status" value="1"/>
</dbReference>
<feature type="domain" description="TonB-dependent receptor-like beta-barrel" evidence="12">
    <location>
        <begin position="397"/>
        <end position="764"/>
    </location>
</feature>
<dbReference type="GO" id="GO:0015344">
    <property type="term" value="F:siderophore uptake transmembrane transporter activity"/>
    <property type="evidence" value="ECO:0007669"/>
    <property type="project" value="TreeGrafter"/>
</dbReference>
<dbReference type="Pfam" id="PF13715">
    <property type="entry name" value="CarbopepD_reg_2"/>
    <property type="match status" value="1"/>
</dbReference>
<dbReference type="PANTHER" id="PTHR30069">
    <property type="entry name" value="TONB-DEPENDENT OUTER MEMBRANE RECEPTOR"/>
    <property type="match status" value="1"/>
</dbReference>
<evidence type="ECO:0000256" key="10">
    <source>
        <dbReference type="PROSITE-ProRule" id="PRU01360"/>
    </source>
</evidence>
<evidence type="ECO:0000256" key="9">
    <source>
        <dbReference type="ARBA" id="ARBA00023237"/>
    </source>
</evidence>
<evidence type="ECO:0000256" key="1">
    <source>
        <dbReference type="ARBA" id="ARBA00004571"/>
    </source>
</evidence>
<keyword evidence="7 10" id="KW-0472">Membrane</keyword>
<dbReference type="InterPro" id="IPR036942">
    <property type="entry name" value="Beta-barrel_TonB_sf"/>
</dbReference>
<dbReference type="GO" id="GO:0009279">
    <property type="term" value="C:cell outer membrane"/>
    <property type="evidence" value="ECO:0007669"/>
    <property type="project" value="UniProtKB-SubCell"/>
</dbReference>
<keyword evidence="9 10" id="KW-0998">Cell outer membrane</keyword>
<dbReference type="EMBL" id="FOXH01000003">
    <property type="protein sequence ID" value="SFP44534.1"/>
    <property type="molecule type" value="Genomic_DNA"/>
</dbReference>
<keyword evidence="15" id="KW-1185">Reference proteome</keyword>
<feature type="domain" description="TonB-dependent receptor plug" evidence="13">
    <location>
        <begin position="141"/>
        <end position="241"/>
    </location>
</feature>
<evidence type="ECO:0000256" key="6">
    <source>
        <dbReference type="ARBA" id="ARBA00023077"/>
    </source>
</evidence>
<dbReference type="GO" id="GO:0044718">
    <property type="term" value="P:siderophore transmembrane transport"/>
    <property type="evidence" value="ECO:0007669"/>
    <property type="project" value="TreeGrafter"/>
</dbReference>